<dbReference type="EMBL" id="JAGGKS010000004">
    <property type="protein sequence ID" value="MBP1925676.1"/>
    <property type="molecule type" value="Genomic_DNA"/>
</dbReference>
<dbReference type="InterPro" id="IPR036388">
    <property type="entry name" value="WH-like_DNA-bd_sf"/>
</dbReference>
<dbReference type="GO" id="GO:0003677">
    <property type="term" value="F:DNA binding"/>
    <property type="evidence" value="ECO:0007669"/>
    <property type="project" value="UniProtKB-KW"/>
</dbReference>
<dbReference type="SUPFAM" id="SSF46785">
    <property type="entry name" value="Winged helix' DNA-binding domain"/>
    <property type="match status" value="1"/>
</dbReference>
<keyword evidence="1 4" id="KW-0805">Transcription regulation</keyword>
<evidence type="ECO:0000256" key="2">
    <source>
        <dbReference type="ARBA" id="ARBA00023125"/>
    </source>
</evidence>
<evidence type="ECO:0000256" key="4">
    <source>
        <dbReference type="PIRNR" id="PIRNR006707"/>
    </source>
</evidence>
<proteinExistence type="inferred from homology"/>
<name>A0ABS4GDA2_9FIRM</name>
<keyword evidence="3 4" id="KW-0804">Transcription</keyword>
<keyword evidence="6" id="KW-1185">Reference proteome</keyword>
<keyword evidence="2 4" id="KW-0238">DNA-binding</keyword>
<dbReference type="PANTHER" id="PTHR38465">
    <property type="entry name" value="HTH-TYPE TRANSCRIPTIONAL REGULATOR MJ1563-RELATED"/>
    <property type="match status" value="1"/>
</dbReference>
<dbReference type="InterPro" id="IPR026282">
    <property type="entry name" value="MJ1563"/>
</dbReference>
<evidence type="ECO:0000313" key="6">
    <source>
        <dbReference type="Proteomes" id="UP001519342"/>
    </source>
</evidence>
<organism evidence="5 6">
    <name type="scientific">Sedimentibacter acidaminivorans</name>
    <dbReference type="NCBI Taxonomy" id="913099"/>
    <lineage>
        <taxon>Bacteria</taxon>
        <taxon>Bacillati</taxon>
        <taxon>Bacillota</taxon>
        <taxon>Tissierellia</taxon>
        <taxon>Sedimentibacter</taxon>
    </lineage>
</organism>
<gene>
    <name evidence="5" type="ORF">J2Z76_001537</name>
</gene>
<dbReference type="InterPro" id="IPR052362">
    <property type="entry name" value="HTH-GbsR_regulator"/>
</dbReference>
<comment type="caution">
    <text evidence="5">The sequence shown here is derived from an EMBL/GenBank/DDBJ whole genome shotgun (WGS) entry which is preliminary data.</text>
</comment>
<dbReference type="Gene3D" id="1.10.10.10">
    <property type="entry name" value="Winged helix-like DNA-binding domain superfamily/Winged helix DNA-binding domain"/>
    <property type="match status" value="1"/>
</dbReference>
<evidence type="ECO:0000256" key="3">
    <source>
        <dbReference type="ARBA" id="ARBA00023163"/>
    </source>
</evidence>
<comment type="similarity">
    <text evidence="4">Belongs to the GbsR family.</text>
</comment>
<dbReference type="PIRSF" id="PIRSF006707">
    <property type="entry name" value="MJ1563"/>
    <property type="match status" value="1"/>
</dbReference>
<dbReference type="InterPro" id="IPR036390">
    <property type="entry name" value="WH_DNA-bd_sf"/>
</dbReference>
<reference evidence="5 6" key="1">
    <citation type="submission" date="2021-03" db="EMBL/GenBank/DDBJ databases">
        <title>Genomic Encyclopedia of Type Strains, Phase IV (KMG-IV): sequencing the most valuable type-strain genomes for metagenomic binning, comparative biology and taxonomic classification.</title>
        <authorList>
            <person name="Goeker M."/>
        </authorList>
    </citation>
    <scope>NUCLEOTIDE SEQUENCE [LARGE SCALE GENOMIC DNA]</scope>
    <source>
        <strain evidence="5 6">DSM 24004</strain>
    </source>
</reference>
<dbReference type="PANTHER" id="PTHR38465:SF1">
    <property type="entry name" value="HTH-TYPE TRANSCRIPTIONAL REGULATOR MJ1563-RELATED"/>
    <property type="match status" value="1"/>
</dbReference>
<sequence>MTKNNNKLISNEYENIKNESISTLSKLINLYDLTLSESRLFSIMFLENNPMTLDVMSQLLGMSKTSMSMGIHSLLDNKMVEKVWKKGTRKDLYIVEQDLYKVFSDTFLDEWNFVIKRNLKTFNELLIQLNNLSTKSADSEIQESILQYQLKIDSIITFYKWLSLILVEIQGKIEDRQV</sequence>
<protein>
    <recommendedName>
        <fullName evidence="4">HTH-type transcriptional regulator</fullName>
    </recommendedName>
</protein>
<dbReference type="RefSeq" id="WP_209511423.1">
    <property type="nucleotide sequence ID" value="NZ_JAGGKS010000004.1"/>
</dbReference>
<evidence type="ECO:0000313" key="5">
    <source>
        <dbReference type="EMBL" id="MBP1925676.1"/>
    </source>
</evidence>
<dbReference type="Proteomes" id="UP001519342">
    <property type="component" value="Unassembled WGS sequence"/>
</dbReference>
<evidence type="ECO:0000256" key="1">
    <source>
        <dbReference type="ARBA" id="ARBA00023015"/>
    </source>
</evidence>
<accession>A0ABS4GDA2</accession>